<name>A0A2K9NJ25_9PROT</name>
<dbReference type="AlphaFoldDB" id="A0A2K9NJ25"/>
<dbReference type="GO" id="GO:0003700">
    <property type="term" value="F:DNA-binding transcription factor activity"/>
    <property type="evidence" value="ECO:0007669"/>
    <property type="project" value="TreeGrafter"/>
</dbReference>
<evidence type="ECO:0000256" key="4">
    <source>
        <dbReference type="PROSITE-ProRule" id="PRU00335"/>
    </source>
</evidence>
<reference evidence="6 7" key="1">
    <citation type="submission" date="2017-12" db="EMBL/GenBank/DDBJ databases">
        <title>Genomes of bacteria within cyanobacterial aggregates.</title>
        <authorList>
            <person name="Cai H."/>
        </authorList>
    </citation>
    <scope>NUCLEOTIDE SEQUENCE [LARGE SCALE GENOMIC DNA]</scope>
    <source>
        <strain evidence="6 7">TH16</strain>
        <plasmid evidence="6 7">unnamed1</plasmid>
    </source>
</reference>
<dbReference type="Pfam" id="PF14246">
    <property type="entry name" value="TetR_C_7"/>
    <property type="match status" value="1"/>
</dbReference>
<dbReference type="Gene3D" id="1.10.10.60">
    <property type="entry name" value="Homeodomain-like"/>
    <property type="match status" value="1"/>
</dbReference>
<dbReference type="PANTHER" id="PTHR30055">
    <property type="entry name" value="HTH-TYPE TRANSCRIPTIONAL REGULATOR RUTR"/>
    <property type="match status" value="1"/>
</dbReference>
<evidence type="ECO:0000256" key="1">
    <source>
        <dbReference type="ARBA" id="ARBA00023015"/>
    </source>
</evidence>
<dbReference type="SUPFAM" id="SSF46689">
    <property type="entry name" value="Homeodomain-like"/>
    <property type="match status" value="1"/>
</dbReference>
<evidence type="ECO:0000256" key="3">
    <source>
        <dbReference type="ARBA" id="ARBA00023163"/>
    </source>
</evidence>
<proteinExistence type="predicted"/>
<sequence>MECVMTVSMVVADDIREGRRGAGRPLDMTKRDAILDAAEDVFAREGYGASMDRVAEVAGVSKQTIYKHFSAKDRLFDAMVVRRSERMTEPVTMGDPAAPPAEVLTNLGLRFLELMVEGQLNCLLRTMLSAGAQSEMSGHFYQTGPAVSLSRLGSYLKRQHDEGRLSIPDPMLAAEQFFGLMNGHVQLRGLLGVLPAMGDAERQARVDAAVRVFMAAYGR</sequence>
<dbReference type="InterPro" id="IPR001647">
    <property type="entry name" value="HTH_TetR"/>
</dbReference>
<feature type="domain" description="HTH tetR-type" evidence="5">
    <location>
        <begin position="28"/>
        <end position="87"/>
    </location>
</feature>
<dbReference type="InterPro" id="IPR039536">
    <property type="entry name" value="TetR_C_Proteobacteria"/>
</dbReference>
<keyword evidence="6" id="KW-0614">Plasmid</keyword>
<feature type="DNA-binding region" description="H-T-H motif" evidence="4">
    <location>
        <begin position="50"/>
        <end position="69"/>
    </location>
</feature>
<organism evidence="6 7">
    <name type="scientific">Niveispirillum cyanobacteriorum</name>
    <dbReference type="NCBI Taxonomy" id="1612173"/>
    <lineage>
        <taxon>Bacteria</taxon>
        <taxon>Pseudomonadati</taxon>
        <taxon>Pseudomonadota</taxon>
        <taxon>Alphaproteobacteria</taxon>
        <taxon>Rhodospirillales</taxon>
        <taxon>Azospirillaceae</taxon>
        <taxon>Niveispirillum</taxon>
    </lineage>
</organism>
<dbReference type="EMBL" id="CP025613">
    <property type="protein sequence ID" value="AUN33094.1"/>
    <property type="molecule type" value="Genomic_DNA"/>
</dbReference>
<dbReference type="Gene3D" id="1.10.357.10">
    <property type="entry name" value="Tetracycline Repressor, domain 2"/>
    <property type="match status" value="1"/>
</dbReference>
<dbReference type="InterPro" id="IPR009057">
    <property type="entry name" value="Homeodomain-like_sf"/>
</dbReference>
<dbReference type="KEGG" id="ncb:C0V82_22060"/>
<dbReference type="GO" id="GO:0000976">
    <property type="term" value="F:transcription cis-regulatory region binding"/>
    <property type="evidence" value="ECO:0007669"/>
    <property type="project" value="TreeGrafter"/>
</dbReference>
<dbReference type="PROSITE" id="PS50977">
    <property type="entry name" value="HTH_TETR_2"/>
    <property type="match status" value="1"/>
</dbReference>
<accession>A0A2K9NJ25</accession>
<dbReference type="Proteomes" id="UP000234752">
    <property type="component" value="Plasmid unnamed1"/>
</dbReference>
<dbReference type="PANTHER" id="PTHR30055:SF146">
    <property type="entry name" value="HTH-TYPE TRANSCRIPTIONAL DUAL REGULATOR CECR"/>
    <property type="match status" value="1"/>
</dbReference>
<evidence type="ECO:0000256" key="2">
    <source>
        <dbReference type="ARBA" id="ARBA00023125"/>
    </source>
</evidence>
<keyword evidence="1" id="KW-0805">Transcription regulation</keyword>
<keyword evidence="3" id="KW-0804">Transcription</keyword>
<keyword evidence="7" id="KW-1185">Reference proteome</keyword>
<keyword evidence="2 4" id="KW-0238">DNA-binding</keyword>
<dbReference type="Pfam" id="PF00440">
    <property type="entry name" value="TetR_N"/>
    <property type="match status" value="1"/>
</dbReference>
<evidence type="ECO:0000313" key="7">
    <source>
        <dbReference type="Proteomes" id="UP000234752"/>
    </source>
</evidence>
<evidence type="ECO:0000259" key="5">
    <source>
        <dbReference type="PROSITE" id="PS50977"/>
    </source>
</evidence>
<dbReference type="SUPFAM" id="SSF48498">
    <property type="entry name" value="Tetracyclin repressor-like, C-terminal domain"/>
    <property type="match status" value="1"/>
</dbReference>
<protein>
    <submittedName>
        <fullName evidence="6">TetR family transcriptional regulator</fullName>
    </submittedName>
</protein>
<dbReference type="FunFam" id="1.10.10.60:FF:000141">
    <property type="entry name" value="TetR family transcriptional regulator"/>
    <property type="match status" value="1"/>
</dbReference>
<dbReference type="InterPro" id="IPR036271">
    <property type="entry name" value="Tet_transcr_reg_TetR-rel_C_sf"/>
</dbReference>
<gene>
    <name evidence="6" type="ORF">C0V82_22060</name>
</gene>
<evidence type="ECO:0000313" key="6">
    <source>
        <dbReference type="EMBL" id="AUN33094.1"/>
    </source>
</evidence>
<dbReference type="PRINTS" id="PR00455">
    <property type="entry name" value="HTHTETR"/>
</dbReference>
<dbReference type="InterPro" id="IPR050109">
    <property type="entry name" value="HTH-type_TetR-like_transc_reg"/>
</dbReference>
<geneLocation type="plasmid" evidence="6 7">
    <name>unnamed1</name>
</geneLocation>